<organism evidence="1 2">
    <name type="scientific">Strepsipteran arli-related virus OKIAV104</name>
    <dbReference type="NCBI Taxonomy" id="2746355"/>
    <lineage>
        <taxon>Viruses</taxon>
        <taxon>Riboviria</taxon>
        <taxon>Orthornavirae</taxon>
        <taxon>Negarnaviricota</taxon>
        <taxon>Haploviricotina</taxon>
        <taxon>Monjiviricetes</taxon>
        <taxon>Mononegavirales</taxon>
        <taxon>Lispiviridae</taxon>
        <taxon>Stylovirus</taxon>
        <taxon>Stylovirus niederense</taxon>
    </lineage>
</organism>
<dbReference type="EMBL" id="MT153499">
    <property type="protein sequence ID" value="QMP82288.1"/>
    <property type="molecule type" value="Viral_cRNA"/>
</dbReference>
<dbReference type="RefSeq" id="YP_010800576.1">
    <property type="nucleotide sequence ID" value="NC_076876.1"/>
</dbReference>
<accession>A0AAE7IF33</accession>
<evidence type="ECO:0000313" key="1">
    <source>
        <dbReference type="EMBL" id="QMP82288.1"/>
    </source>
</evidence>
<reference evidence="1" key="2">
    <citation type="submission" date="2020-03" db="EMBL/GenBank/DDBJ databases">
        <authorList>
            <person name="Kafer S."/>
            <person name="Paraskevopoulou S."/>
            <person name="Zirkel F."/>
            <person name="Wieseke N."/>
            <person name="Donath A."/>
            <person name="Petersen M."/>
            <person name="Jones T.C."/>
            <person name="Liu S."/>
            <person name="Zhou X."/>
            <person name="Middendorf M."/>
            <person name="Junglen S."/>
            <person name="Misof B."/>
            <person name="Drosten C."/>
        </authorList>
    </citation>
    <scope>NUCLEOTIDE SEQUENCE</scope>
    <source>
        <strain evidence="1">OKIAV104</strain>
    </source>
</reference>
<evidence type="ECO:0000313" key="2">
    <source>
        <dbReference type="Proteomes" id="UP000830924"/>
    </source>
</evidence>
<proteinExistence type="predicted"/>
<dbReference type="Proteomes" id="UP000830924">
    <property type="component" value="Segment"/>
</dbReference>
<keyword evidence="2" id="KW-1185">Reference proteome</keyword>
<protein>
    <submittedName>
        <fullName evidence="1">Uncharacterized protein</fullName>
    </submittedName>
</protein>
<dbReference type="KEGG" id="vg:80539192"/>
<name>A0AAE7IF33_9MONO</name>
<reference evidence="1" key="1">
    <citation type="journal article" date="2019" name="PLoS Pathog.">
        <title>Re-assessing the diversity of negative strand RNA viruses in insects.</title>
        <authorList>
            <person name="Kafer S."/>
            <person name="Paraskevopoulou S."/>
            <person name="Zirkel F."/>
            <person name="Wieseke N."/>
            <person name="Donath A."/>
            <person name="Petersen M."/>
            <person name="Jones T.C."/>
            <person name="Liu S."/>
            <person name="Zhou X."/>
            <person name="Middendorf M."/>
            <person name="Junglen S."/>
            <person name="Misof B."/>
            <person name="Drosten C."/>
        </authorList>
    </citation>
    <scope>NUCLEOTIDE SEQUENCE</scope>
    <source>
        <strain evidence="1">OKIAV104</strain>
    </source>
</reference>
<sequence length="446" mass="50083">MSNATQSRTKEYGRDPIVPGRFPVFPTAHCISNQIAGTLHYEDPIYNSKKTATITNLAFVRQPCAMFVLKSDYSSTSDDLVTHMLMYNLAPFTNFTNEKDQISPVLGPKLAASLISAFLNIIASDERAKCNSLLTAYNKSLYKLISVDVENRRSFNELAEANKDHGAYGYLKGQLTSNMNDCKMAICVYLGIVCIGIAKNLTVKNLDKWYAARVRGIAASLGAPNVVDILGAGLAPSLTSMNNFYQFVTSTPTLRREIFYVMQRFSTMDSSFGAMFRSVLLLLKGAEMSHIMMIDRYLVRKYTELWKLSELAGEWIPLLKIYEYLGSLEKEEVQYAKIIHSQEETSVMNRRNVQLAASVAHVCAKYESPGMVNLVVKDNAMTTALRAKVEMHIARRGDLATLDLMAHSGLEGEAVDRFRTTETERILEQIMRHVKDKGDENPEQRE</sequence>
<dbReference type="GeneID" id="80539192"/>